<protein>
    <recommendedName>
        <fullName evidence="6">DUF3108 domain-containing protein</fullName>
    </recommendedName>
</protein>
<evidence type="ECO:0008006" key="6">
    <source>
        <dbReference type="Google" id="ProtNLM"/>
    </source>
</evidence>
<feature type="chain" id="PRO_5036059928" description="DUF3108 domain-containing protein" evidence="1">
    <location>
        <begin position="35"/>
        <end position="276"/>
    </location>
</feature>
<evidence type="ECO:0000313" key="3">
    <source>
        <dbReference type="EMBL" id="GAN65239.1"/>
    </source>
</evidence>
<dbReference type="RefSeq" id="WP_126621120.1">
    <property type="nucleotide sequence ID" value="NZ_BAMX01000006.1"/>
</dbReference>
<accession>A0A2Z5ZEB2</accession>
<sequence length="276" mass="30362">MPFSCLKRMALGRSFLGACAALSISIAPVGLACAQEQRPPQTALTYSVFVHGLHVMNIQASYWLSDQQYGVAAQVKTTALFGLFMKTDLSMQAQGRFDGRAVEPEKFTTAGWSRRSMRRATIVYKDGMPEVSVLEPAETDREPVTQEERKGAVDVLSALIGILHQARSQQSCQGQEKLFDGLRLTTLSLQTAGTVKLPSGGPWDWGETGLRCNFVGQQVKGFHFSSDKSKLHNPQPGRVWFENIGNLGLVAVRIELDHPKLGRINVLLSSTPKQYP</sequence>
<reference evidence="3 4" key="1">
    <citation type="submission" date="2012-11" db="EMBL/GenBank/DDBJ databases">
        <title>Whole genome sequence of Acetobacter orientalis 21F-2.</title>
        <authorList>
            <person name="Azuma Y."/>
            <person name="Higashiura N."/>
            <person name="Hirakawa H."/>
            <person name="Matsushita K."/>
        </authorList>
    </citation>
    <scope>NUCLEOTIDE SEQUENCE [LARGE SCALE GENOMIC DNA]</scope>
    <source>
        <strain evidence="3 4">21F-2</strain>
    </source>
</reference>
<dbReference type="KEGG" id="aot:AcetOri_orf00991"/>
<dbReference type="Pfam" id="PF11306">
    <property type="entry name" value="DUF3108"/>
    <property type="match status" value="1"/>
</dbReference>
<evidence type="ECO:0000313" key="5">
    <source>
        <dbReference type="Proteomes" id="UP000270034"/>
    </source>
</evidence>
<dbReference type="STRING" id="1231341.Abor_006_193"/>
<dbReference type="Proteomes" id="UP000032670">
    <property type="component" value="Unassembled WGS sequence"/>
</dbReference>
<name>A0A2Z5ZEB2_9PROT</name>
<organism evidence="2 5">
    <name type="scientific">Acetobacter orientalis</name>
    <dbReference type="NCBI Taxonomy" id="146474"/>
    <lineage>
        <taxon>Bacteria</taxon>
        <taxon>Pseudomonadati</taxon>
        <taxon>Pseudomonadota</taxon>
        <taxon>Alphaproteobacteria</taxon>
        <taxon>Acetobacterales</taxon>
        <taxon>Acetobacteraceae</taxon>
        <taxon>Acetobacter</taxon>
    </lineage>
</organism>
<evidence type="ECO:0000256" key="1">
    <source>
        <dbReference type="SAM" id="SignalP"/>
    </source>
</evidence>
<dbReference type="EMBL" id="AP018515">
    <property type="protein sequence ID" value="BBC79034.1"/>
    <property type="molecule type" value="Genomic_DNA"/>
</dbReference>
<keyword evidence="1" id="KW-0732">Signal</keyword>
<dbReference type="GeneID" id="76203386"/>
<dbReference type="AlphaFoldDB" id="A0A2Z5ZEB2"/>
<dbReference type="Proteomes" id="UP000270034">
    <property type="component" value="Chromosome"/>
</dbReference>
<feature type="signal peptide" evidence="1">
    <location>
        <begin position="1"/>
        <end position="34"/>
    </location>
</feature>
<evidence type="ECO:0000313" key="4">
    <source>
        <dbReference type="Proteomes" id="UP000032670"/>
    </source>
</evidence>
<dbReference type="PROSITE" id="PS51257">
    <property type="entry name" value="PROKAR_LIPOPROTEIN"/>
    <property type="match status" value="1"/>
</dbReference>
<gene>
    <name evidence="3" type="ORF">Abor_006_193</name>
    <name evidence="2" type="ORF">AcetOrient_orf00991</name>
</gene>
<keyword evidence="4" id="KW-1185">Reference proteome</keyword>
<accession>A0A0D6NGV3</accession>
<proteinExistence type="predicted"/>
<evidence type="ECO:0000313" key="2">
    <source>
        <dbReference type="EMBL" id="BBC79034.1"/>
    </source>
</evidence>
<dbReference type="InterPro" id="IPR021457">
    <property type="entry name" value="DUF3108"/>
</dbReference>
<reference evidence="2 5" key="2">
    <citation type="submission" date="2018-02" db="EMBL/GenBank/DDBJ databases">
        <title>Acetobacter orientalis genome.</title>
        <authorList>
            <person name="Nakashima N."/>
            <person name="Tamura T."/>
        </authorList>
    </citation>
    <scope>NUCLEOTIDE SEQUENCE [LARGE SCALE GENOMIC DNA]</scope>
    <source>
        <strain evidence="2 5">FAN1</strain>
    </source>
</reference>
<dbReference type="EMBL" id="BAMX01000006">
    <property type="protein sequence ID" value="GAN65239.1"/>
    <property type="molecule type" value="Genomic_DNA"/>
</dbReference>